<keyword evidence="3" id="KW-1185">Reference proteome</keyword>
<name>A0ABW3KQU8_9FLAO</name>
<dbReference type="GO" id="GO:0016757">
    <property type="term" value="F:glycosyltransferase activity"/>
    <property type="evidence" value="ECO:0007669"/>
    <property type="project" value="UniProtKB-KW"/>
</dbReference>
<dbReference type="EC" id="2.4.-.-" evidence="2"/>
<proteinExistence type="predicted"/>
<dbReference type="SUPFAM" id="SSF53448">
    <property type="entry name" value="Nucleotide-diphospho-sugar transferases"/>
    <property type="match status" value="1"/>
</dbReference>
<sequence>MPQTTILIATSMKRTNWLIKRSLYSVYKQENVNPELINILIVDDNENEEEFFIIKTKINNLRRKLNLSTHYFSTDIIRNKGVKFNSGTGAWNTGIKHTYTLNKDGFISILDDDDEYLPNHLSACLSEIKDDTLAVFQSLEWRNQDNTIISFPLSLKKLTPLNFFLGNPGVQGSNMFFKTKCLIVINGFDESLPNTTDRDLMIRFLENIKSLDTISVIKEVGVLHYNHNKKKVNNNLPLKQKGLDLFYAKYKNQFSEFDFQNSLIRANKYFNYEYSKA</sequence>
<evidence type="ECO:0000313" key="2">
    <source>
        <dbReference type="EMBL" id="MFD1016192.1"/>
    </source>
</evidence>
<dbReference type="Gene3D" id="3.90.550.10">
    <property type="entry name" value="Spore Coat Polysaccharide Biosynthesis Protein SpsA, Chain A"/>
    <property type="match status" value="1"/>
</dbReference>
<feature type="domain" description="Glycosyltransferase 2-like" evidence="1">
    <location>
        <begin position="19"/>
        <end position="174"/>
    </location>
</feature>
<evidence type="ECO:0000313" key="3">
    <source>
        <dbReference type="Proteomes" id="UP001597086"/>
    </source>
</evidence>
<dbReference type="InterPro" id="IPR029044">
    <property type="entry name" value="Nucleotide-diphossugar_trans"/>
</dbReference>
<dbReference type="InterPro" id="IPR001173">
    <property type="entry name" value="Glyco_trans_2-like"/>
</dbReference>
<dbReference type="EMBL" id="JBHTKM010000063">
    <property type="protein sequence ID" value="MFD1016192.1"/>
    <property type="molecule type" value="Genomic_DNA"/>
</dbReference>
<dbReference type="RefSeq" id="WP_386116737.1">
    <property type="nucleotide sequence ID" value="NZ_JBHTKM010000063.1"/>
</dbReference>
<dbReference type="CDD" id="cd00761">
    <property type="entry name" value="Glyco_tranf_GTA_type"/>
    <property type="match status" value="1"/>
</dbReference>
<accession>A0ABW3KQU8</accession>
<evidence type="ECO:0000259" key="1">
    <source>
        <dbReference type="Pfam" id="PF00535"/>
    </source>
</evidence>
<comment type="caution">
    <text evidence="2">The sequence shown here is derived from an EMBL/GenBank/DDBJ whole genome shotgun (WGS) entry which is preliminary data.</text>
</comment>
<protein>
    <submittedName>
        <fullName evidence="2">Glycosyltransferase</fullName>
        <ecNumber evidence="2">2.4.-.-</ecNumber>
    </submittedName>
</protein>
<organism evidence="2 3">
    <name type="scientific">Winogradskyella rapida</name>
    <dbReference type="NCBI Taxonomy" id="549701"/>
    <lineage>
        <taxon>Bacteria</taxon>
        <taxon>Pseudomonadati</taxon>
        <taxon>Bacteroidota</taxon>
        <taxon>Flavobacteriia</taxon>
        <taxon>Flavobacteriales</taxon>
        <taxon>Flavobacteriaceae</taxon>
        <taxon>Winogradskyella</taxon>
    </lineage>
</organism>
<dbReference type="Proteomes" id="UP001597086">
    <property type="component" value="Unassembled WGS sequence"/>
</dbReference>
<keyword evidence="2" id="KW-0328">Glycosyltransferase</keyword>
<reference evidence="3" key="1">
    <citation type="journal article" date="2019" name="Int. J. Syst. Evol. Microbiol.">
        <title>The Global Catalogue of Microorganisms (GCM) 10K type strain sequencing project: providing services to taxonomists for standard genome sequencing and annotation.</title>
        <authorList>
            <consortium name="The Broad Institute Genomics Platform"/>
            <consortium name="The Broad Institute Genome Sequencing Center for Infectious Disease"/>
            <person name="Wu L."/>
            <person name="Ma J."/>
        </authorList>
    </citation>
    <scope>NUCLEOTIDE SEQUENCE [LARGE SCALE GENOMIC DNA]</scope>
    <source>
        <strain evidence="3">CCUG 56098</strain>
    </source>
</reference>
<keyword evidence="2" id="KW-0808">Transferase</keyword>
<gene>
    <name evidence="2" type="ORF">ACFQ13_09700</name>
</gene>
<dbReference type="Pfam" id="PF00535">
    <property type="entry name" value="Glycos_transf_2"/>
    <property type="match status" value="1"/>
</dbReference>